<reference evidence="8 9" key="1">
    <citation type="submission" date="2015-12" db="EMBL/GenBank/DDBJ databases">
        <title>The genome of Folsomia candida.</title>
        <authorList>
            <person name="Faddeeva A."/>
            <person name="Derks M.F."/>
            <person name="Anvar Y."/>
            <person name="Smit S."/>
            <person name="Van Straalen N."/>
            <person name="Roelofs D."/>
        </authorList>
    </citation>
    <scope>NUCLEOTIDE SEQUENCE [LARGE SCALE GENOMIC DNA]</scope>
    <source>
        <strain evidence="8 9">VU population</strain>
        <tissue evidence="8">Whole body</tissue>
    </source>
</reference>
<dbReference type="Pfam" id="PF13906">
    <property type="entry name" value="AA_permease_C"/>
    <property type="match status" value="1"/>
</dbReference>
<evidence type="ECO:0000256" key="1">
    <source>
        <dbReference type="ARBA" id="ARBA00004141"/>
    </source>
</evidence>
<feature type="transmembrane region" description="Helical" evidence="6">
    <location>
        <begin position="92"/>
        <end position="113"/>
    </location>
</feature>
<sequence length="733" mass="79704">MLNLFGKFLRKKLVDREENSTQLNRVLSTLDLTLLGIGSTLGIGVYVLAGSVAKDSAGPAVVISFFVAALASVLAGLCYAEFGARVPKAGSAYVYSYVCVGELIAFIVGWNLIMEYVIGVASVAKGYSGYVDQIFHHELSNAFNAYVPIKVEFLSDYFDAFAFSITIVLTLLLSFGVKESSFVNNFFTALNLGVVIFVIVAGSFYADPKNWALRKEDILNSTANMTSEKVGDGGFAPFGFHGIMKGAATCFYGFVGFDCIATTGEEAKNPQRSIPIAIIFSLLFIFLAYFGISVVLTMMVPYYLQDSEAPLPQAFLRVDFTFGQWVVTAGALFGLSTSLLGAMFPMPRVIYAMASDGVLFKFLAKVHPRFHTPLIATLIAGTFGGLMAAIFRLEALIDMMSIGTLTAYTLVAVCVLCLRYRKDVDGADDIDCTIDSSQTLIKMTSCNYFGQIFNSMRSTRPTELSSAYTNYAVAMYCVITGSFCAVAIFAEDRIIQGSVGPVCALAILGIALILILISLASQPVSRVKISFKVPCVPLIPGLSILANTYLIMKLSGMTWIRFSVWMGLGFLIYAICLLNGTTDKAYALSLENKNKNKRKYSKVSASGFHNKGLMHFRNGKLVDEQHGHNETEMAGYPNGSCDTGTGKDTVSLASAQNRTKTEIRRDVEKNEPPSPISKQVETETIEKSVEFDDGESQEAEAEYPSAEKAAVEAIDFVISEAYKQPVDDSKSKN</sequence>
<dbReference type="GO" id="GO:0005886">
    <property type="term" value="C:plasma membrane"/>
    <property type="evidence" value="ECO:0007669"/>
    <property type="project" value="TreeGrafter"/>
</dbReference>
<keyword evidence="2 6" id="KW-0812">Transmembrane</keyword>
<dbReference type="AlphaFoldDB" id="A0A226EK65"/>
<dbReference type="Proteomes" id="UP000198287">
    <property type="component" value="Unassembled WGS sequence"/>
</dbReference>
<protein>
    <submittedName>
        <fullName evidence="8">Cationic amino acid transporter 2</fullName>
    </submittedName>
</protein>
<dbReference type="Pfam" id="PF13520">
    <property type="entry name" value="AA_permease_2"/>
    <property type="match status" value="1"/>
</dbReference>
<dbReference type="GO" id="GO:0015189">
    <property type="term" value="F:L-lysine transmembrane transporter activity"/>
    <property type="evidence" value="ECO:0007669"/>
    <property type="project" value="TreeGrafter"/>
</dbReference>
<keyword evidence="4 6" id="KW-0472">Membrane</keyword>
<evidence type="ECO:0000259" key="7">
    <source>
        <dbReference type="Pfam" id="PF13906"/>
    </source>
</evidence>
<organism evidence="8 9">
    <name type="scientific">Folsomia candida</name>
    <name type="common">Springtail</name>
    <dbReference type="NCBI Taxonomy" id="158441"/>
    <lineage>
        <taxon>Eukaryota</taxon>
        <taxon>Metazoa</taxon>
        <taxon>Ecdysozoa</taxon>
        <taxon>Arthropoda</taxon>
        <taxon>Hexapoda</taxon>
        <taxon>Collembola</taxon>
        <taxon>Entomobryomorpha</taxon>
        <taxon>Isotomoidea</taxon>
        <taxon>Isotomidae</taxon>
        <taxon>Proisotominae</taxon>
        <taxon>Folsomia</taxon>
    </lineage>
</organism>
<feature type="compositionally biased region" description="Acidic residues" evidence="5">
    <location>
        <begin position="691"/>
        <end position="701"/>
    </location>
</feature>
<dbReference type="OMA" id="IYLMIQM"/>
<feature type="transmembrane region" description="Helical" evidence="6">
    <location>
        <begin position="61"/>
        <end position="80"/>
    </location>
</feature>
<dbReference type="GO" id="GO:0000064">
    <property type="term" value="F:L-ornithine transmembrane transporter activity"/>
    <property type="evidence" value="ECO:0007669"/>
    <property type="project" value="TreeGrafter"/>
</dbReference>
<feature type="transmembrane region" description="Helical" evidence="6">
    <location>
        <begin position="467"/>
        <end position="489"/>
    </location>
</feature>
<feature type="transmembrane region" description="Helical" evidence="6">
    <location>
        <begin position="399"/>
        <end position="418"/>
    </location>
</feature>
<accession>A0A226EK65</accession>
<dbReference type="EMBL" id="LNIX01000003">
    <property type="protein sequence ID" value="OXA58103.1"/>
    <property type="molecule type" value="Genomic_DNA"/>
</dbReference>
<keyword evidence="9" id="KW-1185">Reference proteome</keyword>
<dbReference type="InterPro" id="IPR029485">
    <property type="entry name" value="CAT_C"/>
</dbReference>
<feature type="compositionally biased region" description="Basic and acidic residues" evidence="5">
    <location>
        <begin position="680"/>
        <end position="690"/>
    </location>
</feature>
<evidence type="ECO:0000256" key="2">
    <source>
        <dbReference type="ARBA" id="ARBA00022692"/>
    </source>
</evidence>
<evidence type="ECO:0000256" key="3">
    <source>
        <dbReference type="ARBA" id="ARBA00022989"/>
    </source>
</evidence>
<feature type="transmembrane region" description="Helical" evidence="6">
    <location>
        <begin position="558"/>
        <end position="578"/>
    </location>
</feature>
<feature type="region of interest" description="Disordered" evidence="5">
    <location>
        <begin position="654"/>
        <end position="706"/>
    </location>
</feature>
<dbReference type="PANTHER" id="PTHR43243:SF105">
    <property type="entry name" value="CATIONIC AMINO ACID TRANSPORTER C-TERMINAL DOMAIN-CONTAINING PROTEIN"/>
    <property type="match status" value="1"/>
</dbReference>
<feature type="domain" description="Cationic amino acid transporter C-terminal" evidence="7">
    <location>
        <begin position="531"/>
        <end position="574"/>
    </location>
</feature>
<dbReference type="OrthoDB" id="3900342at2759"/>
<feature type="compositionally biased region" description="Basic and acidic residues" evidence="5">
    <location>
        <begin position="659"/>
        <end position="671"/>
    </location>
</feature>
<gene>
    <name evidence="8" type="ORF">Fcan01_08001</name>
</gene>
<dbReference type="InterPro" id="IPR002293">
    <property type="entry name" value="AA/rel_permease1"/>
</dbReference>
<dbReference type="FunFam" id="1.20.1740.10:FF:000050">
    <property type="entry name" value="MGC157082 protein"/>
    <property type="match status" value="1"/>
</dbReference>
<feature type="transmembrane region" description="Helical" evidence="6">
    <location>
        <begin position="189"/>
        <end position="206"/>
    </location>
</feature>
<feature type="transmembrane region" description="Helical" evidence="6">
    <location>
        <begin position="276"/>
        <end position="304"/>
    </location>
</feature>
<evidence type="ECO:0000256" key="4">
    <source>
        <dbReference type="ARBA" id="ARBA00023136"/>
    </source>
</evidence>
<feature type="transmembrane region" description="Helical" evidence="6">
    <location>
        <begin position="157"/>
        <end position="177"/>
    </location>
</feature>
<dbReference type="Gene3D" id="1.20.1740.10">
    <property type="entry name" value="Amino acid/polyamine transporter I"/>
    <property type="match status" value="1"/>
</dbReference>
<name>A0A226EK65_FOLCA</name>
<dbReference type="GO" id="GO:0097638">
    <property type="term" value="P:L-arginine import across plasma membrane"/>
    <property type="evidence" value="ECO:0007669"/>
    <property type="project" value="TreeGrafter"/>
</dbReference>
<evidence type="ECO:0000313" key="9">
    <source>
        <dbReference type="Proteomes" id="UP000198287"/>
    </source>
</evidence>
<feature type="transmembrane region" description="Helical" evidence="6">
    <location>
        <begin position="235"/>
        <end position="255"/>
    </location>
</feature>
<dbReference type="GO" id="GO:0061459">
    <property type="term" value="F:L-arginine transmembrane transporter activity"/>
    <property type="evidence" value="ECO:0007669"/>
    <property type="project" value="TreeGrafter"/>
</dbReference>
<comment type="caution">
    <text evidence="8">The sequence shown here is derived from an EMBL/GenBank/DDBJ whole genome shotgun (WGS) entry which is preliminary data.</text>
</comment>
<evidence type="ECO:0000313" key="8">
    <source>
        <dbReference type="EMBL" id="OXA58103.1"/>
    </source>
</evidence>
<evidence type="ECO:0000256" key="5">
    <source>
        <dbReference type="SAM" id="MobiDB-lite"/>
    </source>
</evidence>
<feature type="transmembrane region" description="Helical" evidence="6">
    <location>
        <begin position="495"/>
        <end position="519"/>
    </location>
</feature>
<dbReference type="PANTHER" id="PTHR43243">
    <property type="entry name" value="INNER MEMBRANE TRANSPORTER YGJI-RELATED"/>
    <property type="match status" value="1"/>
</dbReference>
<feature type="transmembrane region" description="Helical" evidence="6">
    <location>
        <begin position="26"/>
        <end position="49"/>
    </location>
</feature>
<feature type="transmembrane region" description="Helical" evidence="6">
    <location>
        <begin position="374"/>
        <end position="393"/>
    </location>
</feature>
<evidence type="ECO:0000256" key="6">
    <source>
        <dbReference type="SAM" id="Phobius"/>
    </source>
</evidence>
<feature type="transmembrane region" description="Helical" evidence="6">
    <location>
        <begin position="531"/>
        <end position="552"/>
    </location>
</feature>
<proteinExistence type="predicted"/>
<comment type="subcellular location">
    <subcellularLocation>
        <location evidence="1">Membrane</location>
        <topology evidence="1">Multi-pass membrane protein</topology>
    </subcellularLocation>
</comment>
<keyword evidence="3 6" id="KW-1133">Transmembrane helix</keyword>
<dbReference type="STRING" id="158441.A0A226EK65"/>
<feature type="transmembrane region" description="Helical" evidence="6">
    <location>
        <begin position="324"/>
        <end position="344"/>
    </location>
</feature>